<evidence type="ECO:0000256" key="7">
    <source>
        <dbReference type="ARBA" id="ARBA00022695"/>
    </source>
</evidence>
<dbReference type="EC" id="2.7.7.12" evidence="5"/>
<dbReference type="PROSITE" id="PS00117">
    <property type="entry name" value="GAL_P_UDP_TRANSF_I"/>
    <property type="match status" value="1"/>
</dbReference>
<dbReference type="Gene3D" id="3.30.428.10">
    <property type="entry name" value="HIT-like"/>
    <property type="match status" value="2"/>
</dbReference>
<comment type="catalytic activity">
    <reaction evidence="1">
        <text>alpha-D-galactose 1-phosphate + UDP-alpha-D-glucose = alpha-D-glucose 1-phosphate + UDP-alpha-D-galactose</text>
        <dbReference type="Rhea" id="RHEA:13989"/>
        <dbReference type="ChEBI" id="CHEBI:58336"/>
        <dbReference type="ChEBI" id="CHEBI:58601"/>
        <dbReference type="ChEBI" id="CHEBI:58885"/>
        <dbReference type="ChEBI" id="CHEBI:66914"/>
        <dbReference type="EC" id="2.7.7.12"/>
    </reaction>
</comment>
<dbReference type="GO" id="GO:0008270">
    <property type="term" value="F:zinc ion binding"/>
    <property type="evidence" value="ECO:0007669"/>
    <property type="project" value="InterPro"/>
</dbReference>
<keyword evidence="6 15" id="KW-0808">Transferase</keyword>
<name>A0A645C2P2_9ZZZZ</name>
<keyword evidence="9" id="KW-0862">Zinc</keyword>
<comment type="pathway">
    <text evidence="3">Carbohydrate metabolism; galactose metabolism.</text>
</comment>
<sequence>MAELRWNPLLNDWTIVASNRQNRPYMPQNWCPFCTDSGKVPQNYEVHKYDNDFPALSQEPPIPDNVGSSFYKAEEAYGKCEVILYSPKHDVNLWELTREHVRKLVDLWCERFIEISKDERIKYIYIFENRGEEVGVTMPHPHGQIYAYSQMPLKIQTELNSCRCHYEETGECLICRMNMEEKQFNGRIIFENKDFLCYLPFFTDYPYGLFIVSKAHKGKITDFTEGEKDSLANMLIKTVGTFDMLYDRPFPYMMCMHQEPVNSPGYGDSGKYYHFHIEFYPPLWSDHRIKYYASSEMGAWAACNPKSVEETAMELREAYKKFSKIKKG</sequence>
<evidence type="ECO:0000256" key="10">
    <source>
        <dbReference type="ARBA" id="ARBA00023144"/>
    </source>
</evidence>
<evidence type="ECO:0000256" key="4">
    <source>
        <dbReference type="ARBA" id="ARBA00010951"/>
    </source>
</evidence>
<dbReference type="EMBL" id="VSSQ01022148">
    <property type="protein sequence ID" value="MPM68244.1"/>
    <property type="molecule type" value="Genomic_DNA"/>
</dbReference>
<dbReference type="GO" id="GO:0008108">
    <property type="term" value="F:UDP-glucose:hexose-1-phosphate uridylyltransferase activity"/>
    <property type="evidence" value="ECO:0007669"/>
    <property type="project" value="UniProtKB-EC"/>
</dbReference>
<dbReference type="PIRSF" id="PIRSF000808">
    <property type="entry name" value="GalT"/>
    <property type="match status" value="1"/>
</dbReference>
<dbReference type="InterPro" id="IPR036265">
    <property type="entry name" value="HIT-like_sf"/>
</dbReference>
<dbReference type="InterPro" id="IPR001937">
    <property type="entry name" value="GalP_UDPtransf1"/>
</dbReference>
<evidence type="ECO:0000256" key="2">
    <source>
        <dbReference type="ARBA" id="ARBA00001947"/>
    </source>
</evidence>
<reference evidence="15" key="1">
    <citation type="submission" date="2019-08" db="EMBL/GenBank/DDBJ databases">
        <authorList>
            <person name="Kucharzyk K."/>
            <person name="Murdoch R.W."/>
            <person name="Higgins S."/>
            <person name="Loffler F."/>
        </authorList>
    </citation>
    <scope>NUCLEOTIDE SEQUENCE</scope>
</reference>
<evidence type="ECO:0000259" key="13">
    <source>
        <dbReference type="Pfam" id="PF01087"/>
    </source>
</evidence>
<comment type="caution">
    <text evidence="15">The sequence shown here is derived from an EMBL/GenBank/DDBJ whole genome shotgun (WGS) entry which is preliminary data.</text>
</comment>
<dbReference type="Pfam" id="PF02744">
    <property type="entry name" value="GalP_UDP_tr_C"/>
    <property type="match status" value="1"/>
</dbReference>
<dbReference type="InterPro" id="IPR005850">
    <property type="entry name" value="GalP_Utransf_C"/>
</dbReference>
<dbReference type="AlphaFoldDB" id="A0A645C2P2"/>
<gene>
    <name evidence="15" type="primary">galT_5</name>
    <name evidence="15" type="ORF">SDC9_115175</name>
</gene>
<keyword evidence="11" id="KW-0119">Carbohydrate metabolism</keyword>
<evidence type="ECO:0000256" key="8">
    <source>
        <dbReference type="ARBA" id="ARBA00022723"/>
    </source>
</evidence>
<feature type="domain" description="Galactose-1-phosphate uridyl transferase N-terminal" evidence="13">
    <location>
        <begin position="39"/>
        <end position="152"/>
    </location>
</feature>
<comment type="cofactor">
    <cofactor evidence="2">
        <name>Zn(2+)</name>
        <dbReference type="ChEBI" id="CHEBI:29105"/>
    </cofactor>
</comment>
<accession>A0A645C2P2</accession>
<dbReference type="InterPro" id="IPR019779">
    <property type="entry name" value="GalP_UDPtransf1_His-AS"/>
</dbReference>
<dbReference type="PANTHER" id="PTHR11943">
    <property type="entry name" value="GALACTOSE-1-PHOSPHATE URIDYLYLTRANSFERASE"/>
    <property type="match status" value="1"/>
</dbReference>
<dbReference type="InterPro" id="IPR005849">
    <property type="entry name" value="GalP_Utransf_N"/>
</dbReference>
<evidence type="ECO:0000256" key="1">
    <source>
        <dbReference type="ARBA" id="ARBA00001107"/>
    </source>
</evidence>
<dbReference type="SUPFAM" id="SSF54197">
    <property type="entry name" value="HIT-like"/>
    <property type="match status" value="2"/>
</dbReference>
<keyword evidence="8" id="KW-0479">Metal-binding</keyword>
<evidence type="ECO:0000256" key="9">
    <source>
        <dbReference type="ARBA" id="ARBA00022833"/>
    </source>
</evidence>
<keyword evidence="7 15" id="KW-0548">Nucleotidyltransferase</keyword>
<keyword evidence="10" id="KW-0299">Galactose metabolism</keyword>
<evidence type="ECO:0000256" key="11">
    <source>
        <dbReference type="ARBA" id="ARBA00023277"/>
    </source>
</evidence>
<evidence type="ECO:0000256" key="12">
    <source>
        <dbReference type="ARBA" id="ARBA00030549"/>
    </source>
</evidence>
<protein>
    <recommendedName>
        <fullName evidence="12">UDP-glucose--hexose-1-phosphate uridylyltransferase</fullName>
        <ecNumber evidence="5">2.7.7.12</ecNumber>
    </recommendedName>
    <alternativeName>
        <fullName evidence="12">UDP-glucose--hexose-1-phosphate uridylyltransferase</fullName>
    </alternativeName>
</protein>
<evidence type="ECO:0000256" key="6">
    <source>
        <dbReference type="ARBA" id="ARBA00022679"/>
    </source>
</evidence>
<dbReference type="Pfam" id="PF01087">
    <property type="entry name" value="GalP_UDP_transf"/>
    <property type="match status" value="1"/>
</dbReference>
<evidence type="ECO:0000256" key="3">
    <source>
        <dbReference type="ARBA" id="ARBA00004947"/>
    </source>
</evidence>
<dbReference type="NCBIfam" id="TIGR00209">
    <property type="entry name" value="galT_1"/>
    <property type="match status" value="1"/>
</dbReference>
<organism evidence="15">
    <name type="scientific">bioreactor metagenome</name>
    <dbReference type="NCBI Taxonomy" id="1076179"/>
    <lineage>
        <taxon>unclassified sequences</taxon>
        <taxon>metagenomes</taxon>
        <taxon>ecological metagenomes</taxon>
    </lineage>
</organism>
<proteinExistence type="inferred from homology"/>
<evidence type="ECO:0000256" key="5">
    <source>
        <dbReference type="ARBA" id="ARBA00012384"/>
    </source>
</evidence>
<dbReference type="PANTHER" id="PTHR11943:SF1">
    <property type="entry name" value="GALACTOSE-1-PHOSPHATE URIDYLYLTRANSFERASE"/>
    <property type="match status" value="1"/>
</dbReference>
<comment type="similarity">
    <text evidence="4">Belongs to the galactose-1-phosphate uridylyltransferase type 1 family.</text>
</comment>
<feature type="domain" description="Galactose-1-phosphate uridyl transferase C-terminal" evidence="14">
    <location>
        <begin position="170"/>
        <end position="286"/>
    </location>
</feature>
<dbReference type="GO" id="GO:0005737">
    <property type="term" value="C:cytoplasm"/>
    <property type="evidence" value="ECO:0007669"/>
    <property type="project" value="TreeGrafter"/>
</dbReference>
<dbReference type="GO" id="GO:0033499">
    <property type="term" value="P:galactose catabolic process via UDP-galactose, Leloir pathway"/>
    <property type="evidence" value="ECO:0007669"/>
    <property type="project" value="TreeGrafter"/>
</dbReference>
<dbReference type="UniPathway" id="UPA00214"/>
<evidence type="ECO:0000259" key="14">
    <source>
        <dbReference type="Pfam" id="PF02744"/>
    </source>
</evidence>
<evidence type="ECO:0000313" key="15">
    <source>
        <dbReference type="EMBL" id="MPM68244.1"/>
    </source>
</evidence>